<feature type="compositionally biased region" description="Basic residues" evidence="5">
    <location>
        <begin position="750"/>
        <end position="765"/>
    </location>
</feature>
<evidence type="ECO:0000313" key="9">
    <source>
        <dbReference type="Proteomes" id="UP000019375"/>
    </source>
</evidence>
<dbReference type="Proteomes" id="UP000019375">
    <property type="component" value="Unassembled WGS sequence"/>
</dbReference>
<dbReference type="InterPro" id="IPR036116">
    <property type="entry name" value="FN3_sf"/>
</dbReference>
<gene>
    <name evidence="8" type="ORF">BN860_07734g</name>
</gene>
<dbReference type="PANTHER" id="PTHR47351:SF1">
    <property type="entry name" value="CHITIN BIOSYNTHESIS PROTEIN CHS5"/>
    <property type="match status" value="1"/>
</dbReference>
<feature type="compositionally biased region" description="Basic and acidic residues" evidence="5">
    <location>
        <begin position="668"/>
        <end position="680"/>
    </location>
</feature>
<dbReference type="Pfam" id="PF16892">
    <property type="entry name" value="CHS5_N"/>
    <property type="match status" value="1"/>
</dbReference>
<feature type="compositionally biased region" description="Polar residues" evidence="5">
    <location>
        <begin position="716"/>
        <end position="726"/>
    </location>
</feature>
<feature type="compositionally biased region" description="Basic and acidic residues" evidence="5">
    <location>
        <begin position="301"/>
        <end position="315"/>
    </location>
</feature>
<evidence type="ECO:0000259" key="7">
    <source>
        <dbReference type="PROSITE" id="PS50853"/>
    </source>
</evidence>
<organism evidence="8 9">
    <name type="scientific">Zygosaccharomyces bailii (strain CLIB 213 / ATCC 58445 / CBS 680 / BCRC 21525 / NBRC 1098 / NCYC 1416 / NRRL Y-2227)</name>
    <dbReference type="NCBI Taxonomy" id="1333698"/>
    <lineage>
        <taxon>Eukaryota</taxon>
        <taxon>Fungi</taxon>
        <taxon>Dikarya</taxon>
        <taxon>Ascomycota</taxon>
        <taxon>Saccharomycotina</taxon>
        <taxon>Saccharomycetes</taxon>
        <taxon>Saccharomycetales</taxon>
        <taxon>Saccharomycetaceae</taxon>
        <taxon>Zygosaccharomyces</taxon>
    </lineage>
</organism>
<dbReference type="InterPro" id="IPR003961">
    <property type="entry name" value="FN3_dom"/>
</dbReference>
<dbReference type="InterPro" id="IPR001357">
    <property type="entry name" value="BRCT_dom"/>
</dbReference>
<reference evidence="9" key="1">
    <citation type="journal article" date="2013" name="Genome Announc.">
        <title>Genome sequence of the food spoilage yeast Zygosaccharomyces bailii CLIB 213(T).</title>
        <authorList>
            <person name="Galeote V."/>
            <person name="Bigey F."/>
            <person name="Devillers H."/>
            <person name="Neuveglise C."/>
            <person name="Dequin S."/>
        </authorList>
    </citation>
    <scope>NUCLEOTIDE SEQUENCE [LARGE SCALE GENOMIC DNA]</scope>
    <source>
        <strain evidence="9">CLIB 213 / ATCC 58445 / CBS 680 / CCRC 21525 / NBRC 1098 / NCYC 1416 / NRRL Y-2227</strain>
    </source>
</reference>
<dbReference type="CDD" id="cd13945">
    <property type="entry name" value="Chs5_N"/>
    <property type="match status" value="1"/>
</dbReference>
<feature type="region of interest" description="Disordered" evidence="5">
    <location>
        <begin position="276"/>
        <end position="765"/>
    </location>
</feature>
<dbReference type="GO" id="GO:0046983">
    <property type="term" value="F:protein dimerization activity"/>
    <property type="evidence" value="ECO:0007669"/>
    <property type="project" value="InterPro"/>
</dbReference>
<proteinExistence type="inferred from homology"/>
<feature type="domain" description="Fibronectin type-III" evidence="7">
    <location>
        <begin position="78"/>
        <end position="172"/>
    </location>
</feature>
<evidence type="ECO:0000256" key="3">
    <source>
        <dbReference type="ARBA" id="ARBA00060872"/>
    </source>
</evidence>
<comment type="similarity">
    <text evidence="3">Belongs to the CHS5 family.</text>
</comment>
<feature type="compositionally biased region" description="Basic and acidic residues" evidence="5">
    <location>
        <begin position="502"/>
        <end position="529"/>
    </location>
</feature>
<keyword evidence="2" id="KW-0333">Golgi apparatus</keyword>
<dbReference type="PROSITE" id="PS50853">
    <property type="entry name" value="FN3"/>
    <property type="match status" value="1"/>
</dbReference>
<dbReference type="EMBL" id="HG316455">
    <property type="protein sequence ID" value="CDF88335.1"/>
    <property type="molecule type" value="Genomic_DNA"/>
</dbReference>
<dbReference type="InterPro" id="IPR013783">
    <property type="entry name" value="Ig-like_fold"/>
</dbReference>
<dbReference type="Gene3D" id="6.20.120.50">
    <property type="match status" value="1"/>
</dbReference>
<dbReference type="Gene3D" id="3.40.50.10190">
    <property type="entry name" value="BRCT domain"/>
    <property type="match status" value="1"/>
</dbReference>
<dbReference type="AlphaFoldDB" id="A0A8J2T4J4"/>
<dbReference type="SMART" id="SM00060">
    <property type="entry name" value="FN3"/>
    <property type="match status" value="1"/>
</dbReference>
<feature type="compositionally biased region" description="Basic and acidic residues" evidence="5">
    <location>
        <begin position="562"/>
        <end position="600"/>
    </location>
</feature>
<dbReference type="GO" id="GO:0005802">
    <property type="term" value="C:trans-Golgi network"/>
    <property type="evidence" value="ECO:0007669"/>
    <property type="project" value="TreeGrafter"/>
</dbReference>
<evidence type="ECO:0000256" key="5">
    <source>
        <dbReference type="SAM" id="MobiDB-lite"/>
    </source>
</evidence>
<dbReference type="PROSITE" id="PS50172">
    <property type="entry name" value="BRCT"/>
    <property type="match status" value="1"/>
</dbReference>
<feature type="compositionally biased region" description="Basic and acidic residues" evidence="5">
    <location>
        <begin position="381"/>
        <end position="419"/>
    </location>
</feature>
<keyword evidence="9" id="KW-1185">Reference proteome</keyword>
<dbReference type="OrthoDB" id="245697at2759"/>
<dbReference type="GO" id="GO:0006893">
    <property type="term" value="P:Golgi to plasma membrane transport"/>
    <property type="evidence" value="ECO:0007669"/>
    <property type="project" value="TreeGrafter"/>
</dbReference>
<dbReference type="GO" id="GO:0000747">
    <property type="term" value="P:conjugation with cellular fusion"/>
    <property type="evidence" value="ECO:0007669"/>
    <property type="project" value="TreeGrafter"/>
</dbReference>
<protein>
    <recommendedName>
        <fullName evidence="4">Chitin biosynthesis protein CHS5</fullName>
    </recommendedName>
</protein>
<feature type="compositionally biased region" description="Basic and acidic residues" evidence="5">
    <location>
        <begin position="349"/>
        <end position="371"/>
    </location>
</feature>
<dbReference type="SUPFAM" id="SSF52113">
    <property type="entry name" value="BRCT domain"/>
    <property type="match status" value="1"/>
</dbReference>
<evidence type="ECO:0000256" key="4">
    <source>
        <dbReference type="ARBA" id="ARBA00071189"/>
    </source>
</evidence>
<evidence type="ECO:0000313" key="8">
    <source>
        <dbReference type="EMBL" id="CDF88335.1"/>
    </source>
</evidence>
<dbReference type="InterPro" id="IPR031673">
    <property type="entry name" value="Chs5_N"/>
</dbReference>
<dbReference type="CDD" id="cd00063">
    <property type="entry name" value="FN3"/>
    <property type="match status" value="1"/>
</dbReference>
<dbReference type="InterPro" id="IPR031669">
    <property type="entry name" value="Fn3_2"/>
</dbReference>
<feature type="compositionally biased region" description="Polar residues" evidence="5">
    <location>
        <begin position="329"/>
        <end position="344"/>
    </location>
</feature>
<dbReference type="Pfam" id="PF00533">
    <property type="entry name" value="BRCT"/>
    <property type="match status" value="1"/>
</dbReference>
<name>A0A8J2T4J4_ZYGB2</name>
<sequence length="765" mass="84533">MSDVEVLLTVGKLDASLALLTTQDHHVIEFPTMLLPDNVKAGSIVKLSVCQNLEEEKRQRKFFWETQMKILEKYGTDKPKAPVLKIVNVTQTSCVLAWDPLDLGSARLKSLILYRQGVRSMVIPSPLKTLTTKISGLSVDTDYEFQLKLSTTSGQYWSEKVKMHTHKMTDMSGITVCLGPLDPLQNITGEQIAQSLLKIGARSMQKHAAIDTTHFVTNDVDNENDPELTRAKNSNIPIVRPEWVRACETERRIVGVRGFYLDADPSILKDYQFPKSSSAKAEEMDVSGSNVPDPSAAEGMTDTKQHEGETLESTKVDTPNEVDAKESGLATNPQDEVSKSTAEQGQFLKTKEDGSESNQDAKDVAYNKEDGQATEATEEITEAKDQNEASPNEKHEQESERKSVENKNEAPETESKELVTEVNGEVAEARDQNDVANDVKQEQELETKDKLTVAVDSQKSAADSGEGVSELVNDQERPEESNGEIPEAIEHTKEALNAQEQDIVKEQAAEIPLKEEEEHKPVEAPDESSKSLTESQEILKPKSEETDGAELPEVPEAAHVIETTEKEVVHEEPETFERAETKQKLELSEGNTDSKERPEPETLEQTKVSNDDDVLSVHKESQASILTIAEKTEESTQSNIEQSGYPVIEKELPKIPDANGQSSTIIENKLEPIKTTETAEIKSSGIPDTPKLKTESEETTELTEDTPEKAELIEPTTENAENQEPNGESEEKTATPTPTPTPTSSSGGGKKNKNKNKNKKKNKKK</sequence>
<dbReference type="FunFam" id="3.40.50.10190:FF:000077">
    <property type="entry name" value="Chitin biosynthesis protein CHS5"/>
    <property type="match status" value="1"/>
</dbReference>
<dbReference type="InterPro" id="IPR036420">
    <property type="entry name" value="BRCT_dom_sf"/>
</dbReference>
<dbReference type="Pfam" id="PF16893">
    <property type="entry name" value="fn3_2"/>
    <property type="match status" value="1"/>
</dbReference>
<evidence type="ECO:0000256" key="1">
    <source>
        <dbReference type="ARBA" id="ARBA00004555"/>
    </source>
</evidence>
<comment type="subcellular location">
    <subcellularLocation>
        <location evidence="1">Golgi apparatus</location>
    </subcellularLocation>
</comment>
<feature type="domain" description="BRCT" evidence="6">
    <location>
        <begin position="166"/>
        <end position="261"/>
    </location>
</feature>
<dbReference type="SMART" id="SM00292">
    <property type="entry name" value="BRCT"/>
    <property type="match status" value="1"/>
</dbReference>
<dbReference type="SUPFAM" id="SSF49265">
    <property type="entry name" value="Fibronectin type III"/>
    <property type="match status" value="1"/>
</dbReference>
<evidence type="ECO:0000259" key="6">
    <source>
        <dbReference type="PROSITE" id="PS50172"/>
    </source>
</evidence>
<accession>A0A8J2T4J4</accession>
<evidence type="ECO:0000256" key="2">
    <source>
        <dbReference type="ARBA" id="ARBA00023034"/>
    </source>
</evidence>
<dbReference type="GO" id="GO:0034044">
    <property type="term" value="C:exomer complex"/>
    <property type="evidence" value="ECO:0007669"/>
    <property type="project" value="TreeGrafter"/>
</dbReference>
<dbReference type="PANTHER" id="PTHR47351">
    <property type="entry name" value="CHITIN BIOSYNTHESIS PROTEIN CHS5"/>
    <property type="match status" value="1"/>
</dbReference>
<dbReference type="InterPro" id="IPR052827">
    <property type="entry name" value="CHS_Export/Cell_Fusion_Reg"/>
</dbReference>
<feature type="compositionally biased region" description="Basic and acidic residues" evidence="5">
    <location>
        <begin position="427"/>
        <end position="451"/>
    </location>
</feature>
<dbReference type="Gene3D" id="2.60.40.10">
    <property type="entry name" value="Immunoglobulins"/>
    <property type="match status" value="1"/>
</dbReference>